<reference evidence="1" key="1">
    <citation type="submission" date="2022-04" db="EMBL/GenBank/DDBJ databases">
        <title>Genome of the entomopathogenic fungus Entomophthora muscae.</title>
        <authorList>
            <person name="Elya C."/>
            <person name="Lovett B.R."/>
            <person name="Lee E."/>
            <person name="Macias A.M."/>
            <person name="Hajek A.E."/>
            <person name="De Bivort B.L."/>
            <person name="Kasson M.T."/>
            <person name="De Fine Licht H.H."/>
            <person name="Stajich J.E."/>
        </authorList>
    </citation>
    <scope>NUCLEOTIDE SEQUENCE</scope>
    <source>
        <strain evidence="1">Berkeley</strain>
    </source>
</reference>
<organism evidence="1 2">
    <name type="scientific">Entomophthora muscae</name>
    <dbReference type="NCBI Taxonomy" id="34485"/>
    <lineage>
        <taxon>Eukaryota</taxon>
        <taxon>Fungi</taxon>
        <taxon>Fungi incertae sedis</taxon>
        <taxon>Zoopagomycota</taxon>
        <taxon>Entomophthoromycotina</taxon>
        <taxon>Entomophthoromycetes</taxon>
        <taxon>Entomophthorales</taxon>
        <taxon>Entomophthoraceae</taxon>
        <taxon>Entomophthora</taxon>
    </lineage>
</organism>
<name>A0ACC2SS44_9FUNG</name>
<gene>
    <name evidence="1" type="ORF">DSO57_1022356</name>
</gene>
<keyword evidence="2" id="KW-1185">Reference proteome</keyword>
<proteinExistence type="predicted"/>
<evidence type="ECO:0000313" key="1">
    <source>
        <dbReference type="EMBL" id="KAJ9065185.1"/>
    </source>
</evidence>
<sequence>MSNKPQIAMATILNLGDTIGDDFLLWYLNSNSPTNQSSIFSNSKNISTATNHDKTTRYKLKSIQDSSGPQPTSITLCILDTSKSYSHASETSPLGGNDVSHFALPQNFSSPKCLSPLTIGDDSLFDYQRSPASSRSLAVCVSWDNPVLPRSFSLSTVLGALNLSPASCIEDPMTIFDPDPLGVASPSPLTPSMLSSDFINK</sequence>
<accession>A0ACC2SS44</accession>
<dbReference type="Proteomes" id="UP001165960">
    <property type="component" value="Unassembled WGS sequence"/>
</dbReference>
<dbReference type="EMBL" id="QTSX02004372">
    <property type="protein sequence ID" value="KAJ9065185.1"/>
    <property type="molecule type" value="Genomic_DNA"/>
</dbReference>
<comment type="caution">
    <text evidence="1">The sequence shown here is derived from an EMBL/GenBank/DDBJ whole genome shotgun (WGS) entry which is preliminary data.</text>
</comment>
<protein>
    <submittedName>
        <fullName evidence="1">Uncharacterized protein</fullName>
    </submittedName>
</protein>
<evidence type="ECO:0000313" key="2">
    <source>
        <dbReference type="Proteomes" id="UP001165960"/>
    </source>
</evidence>